<dbReference type="AlphaFoldDB" id="A0AAD7UNG2"/>
<keyword evidence="4" id="KW-0479">Metal-binding</keyword>
<protein>
    <recommendedName>
        <fullName evidence="1">glutathione gamma-glutamylcysteinyltransferase</fullName>
        <ecNumber evidence="1">2.3.2.15</ecNumber>
    </recommendedName>
</protein>
<feature type="chain" id="PRO_5042146207" description="glutathione gamma-glutamylcysteinyltransferase" evidence="5">
    <location>
        <begin position="16"/>
        <end position="239"/>
    </location>
</feature>
<accession>A0AAD7UNG2</accession>
<dbReference type="Proteomes" id="UP001230188">
    <property type="component" value="Unassembled WGS sequence"/>
</dbReference>
<dbReference type="PROSITE" id="PS51443">
    <property type="entry name" value="PCS"/>
    <property type="match status" value="1"/>
</dbReference>
<keyword evidence="2" id="KW-0104">Cadmium</keyword>
<dbReference type="InterPro" id="IPR007719">
    <property type="entry name" value="PCS_N"/>
</dbReference>
<evidence type="ECO:0000313" key="7">
    <source>
        <dbReference type="EMBL" id="KAJ8612116.1"/>
    </source>
</evidence>
<dbReference type="GO" id="GO:0046872">
    <property type="term" value="F:metal ion binding"/>
    <property type="evidence" value="ECO:0007669"/>
    <property type="project" value="UniProtKB-KW"/>
</dbReference>
<dbReference type="EC" id="2.3.2.15" evidence="1"/>
<dbReference type="Pfam" id="PF05023">
    <property type="entry name" value="Phytochelatin"/>
    <property type="match status" value="1"/>
</dbReference>
<reference evidence="7" key="1">
    <citation type="submission" date="2023-01" db="EMBL/GenBank/DDBJ databases">
        <title>Metagenome sequencing of chrysophaentin producing Chrysophaeum taylorii.</title>
        <authorList>
            <person name="Davison J."/>
            <person name="Bewley C."/>
        </authorList>
    </citation>
    <scope>NUCLEOTIDE SEQUENCE</scope>
    <source>
        <strain evidence="7">NIES-1699</strain>
    </source>
</reference>
<keyword evidence="5" id="KW-0732">Signal</keyword>
<keyword evidence="8" id="KW-1185">Reference proteome</keyword>
<sequence length="239" mass="25709">MLLFFFAAVVAGIRYEEFLLPAPSYAVELNSTEGWNLLTRQTTLSRSYQALSIHFETQVTESYCGIASAVAVFNSLPVPPVPVDPTYSPYAYWTQSVLGSDACVVGIHDPTYGSTRSQLAAMLGDCFPVKVLNVSATDSLADMRSIVFDALSDNATTHLVANFDRQGLNETGGGHFSPVAAYDPVGDLVLILDVAKYKYPPLWVPLADLVAAMDTVDPDSRAMRGLLVLAHKDNGAAAL</sequence>
<gene>
    <name evidence="7" type="ORF">CTAYLR_002476</name>
</gene>
<dbReference type="EMBL" id="JAQMWT010000057">
    <property type="protein sequence ID" value="KAJ8612116.1"/>
    <property type="molecule type" value="Genomic_DNA"/>
</dbReference>
<keyword evidence="3" id="KW-0808">Transferase</keyword>
<dbReference type="GO" id="GO:0046938">
    <property type="term" value="P:phytochelatin biosynthetic process"/>
    <property type="evidence" value="ECO:0007669"/>
    <property type="project" value="InterPro"/>
</dbReference>
<dbReference type="PANTHER" id="PTHR33447:SF20">
    <property type="entry name" value="GLUTATHIONE GAMMA-GLUTAMYLCYSTEINYLTRANSFERASE"/>
    <property type="match status" value="1"/>
</dbReference>
<evidence type="ECO:0000256" key="3">
    <source>
        <dbReference type="ARBA" id="ARBA00022679"/>
    </source>
</evidence>
<evidence type="ECO:0000259" key="6">
    <source>
        <dbReference type="PROSITE" id="PS51443"/>
    </source>
</evidence>
<dbReference type="GO" id="GO:0010038">
    <property type="term" value="P:response to metal ion"/>
    <property type="evidence" value="ECO:0007669"/>
    <property type="project" value="InterPro"/>
</dbReference>
<evidence type="ECO:0000256" key="5">
    <source>
        <dbReference type="SAM" id="SignalP"/>
    </source>
</evidence>
<evidence type="ECO:0000256" key="4">
    <source>
        <dbReference type="ARBA" id="ARBA00022723"/>
    </source>
</evidence>
<dbReference type="Gene3D" id="3.90.70.30">
    <property type="entry name" value="Phytochelatin synthase, N-terminal domain"/>
    <property type="match status" value="1"/>
</dbReference>
<proteinExistence type="predicted"/>
<dbReference type="InterPro" id="IPR040409">
    <property type="entry name" value="PCS-like"/>
</dbReference>
<name>A0AAD7UNG2_9STRA</name>
<feature type="signal peptide" evidence="5">
    <location>
        <begin position="1"/>
        <end position="15"/>
    </location>
</feature>
<dbReference type="SUPFAM" id="SSF54001">
    <property type="entry name" value="Cysteine proteinases"/>
    <property type="match status" value="1"/>
</dbReference>
<evidence type="ECO:0000256" key="1">
    <source>
        <dbReference type="ARBA" id="ARBA00012468"/>
    </source>
</evidence>
<evidence type="ECO:0000313" key="8">
    <source>
        <dbReference type="Proteomes" id="UP001230188"/>
    </source>
</evidence>
<evidence type="ECO:0000256" key="2">
    <source>
        <dbReference type="ARBA" id="ARBA00022539"/>
    </source>
</evidence>
<feature type="domain" description="Peptidase C83" evidence="6">
    <location>
        <begin position="10"/>
        <end position="234"/>
    </location>
</feature>
<dbReference type="InterPro" id="IPR038156">
    <property type="entry name" value="PCS_N_sf"/>
</dbReference>
<dbReference type="PANTHER" id="PTHR33447">
    <property type="entry name" value="GLUTATHIONE GAMMA-GLUTAMYLCYSTEINYLTRANSFERASE"/>
    <property type="match status" value="1"/>
</dbReference>
<comment type="caution">
    <text evidence="7">The sequence shown here is derived from an EMBL/GenBank/DDBJ whole genome shotgun (WGS) entry which is preliminary data.</text>
</comment>
<dbReference type="GO" id="GO:0016756">
    <property type="term" value="F:glutathione gamma-glutamylcysteinyltransferase activity"/>
    <property type="evidence" value="ECO:0007669"/>
    <property type="project" value="UniProtKB-EC"/>
</dbReference>
<organism evidence="7 8">
    <name type="scientific">Chrysophaeum taylorii</name>
    <dbReference type="NCBI Taxonomy" id="2483200"/>
    <lineage>
        <taxon>Eukaryota</taxon>
        <taxon>Sar</taxon>
        <taxon>Stramenopiles</taxon>
        <taxon>Ochrophyta</taxon>
        <taxon>Pelagophyceae</taxon>
        <taxon>Pelagomonadales</taxon>
        <taxon>Pelagomonadaceae</taxon>
        <taxon>Chrysophaeum</taxon>
    </lineage>
</organism>
<dbReference type="InterPro" id="IPR038765">
    <property type="entry name" value="Papain-like_cys_pep_sf"/>
</dbReference>